<comment type="caution">
    <text evidence="1">The sequence shown here is derived from an EMBL/GenBank/DDBJ whole genome shotgun (WGS) entry which is preliminary data.</text>
</comment>
<dbReference type="RefSeq" id="WP_073074312.1">
    <property type="nucleotide sequence ID" value="NZ_MPPI01000034.1"/>
</dbReference>
<dbReference type="EMBL" id="PVWG01000030">
    <property type="protein sequence ID" value="PSB17247.1"/>
    <property type="molecule type" value="Genomic_DNA"/>
</dbReference>
<evidence type="ECO:0000313" key="2">
    <source>
        <dbReference type="Proteomes" id="UP000238634"/>
    </source>
</evidence>
<reference evidence="1 2" key="1">
    <citation type="submission" date="2018-02" db="EMBL/GenBank/DDBJ databases">
        <authorList>
            <person name="Cohen D.B."/>
            <person name="Kent A.D."/>
        </authorList>
    </citation>
    <scope>NUCLEOTIDE SEQUENCE [LARGE SCALE GENOMIC DNA]</scope>
    <source>
        <strain evidence="1 2">ULC007</strain>
    </source>
</reference>
<organism evidence="1 2">
    <name type="scientific">Phormidesmis priestleyi ULC007</name>
    <dbReference type="NCBI Taxonomy" id="1920490"/>
    <lineage>
        <taxon>Bacteria</taxon>
        <taxon>Bacillati</taxon>
        <taxon>Cyanobacteriota</taxon>
        <taxon>Cyanophyceae</taxon>
        <taxon>Leptolyngbyales</taxon>
        <taxon>Leptolyngbyaceae</taxon>
        <taxon>Phormidesmis</taxon>
    </lineage>
</organism>
<dbReference type="AlphaFoldDB" id="A0A2T1D9W3"/>
<proteinExistence type="predicted"/>
<keyword evidence="2" id="KW-1185">Reference proteome</keyword>
<dbReference type="OrthoDB" id="583159at2"/>
<sequence length="119" mass="13280">MELSVLTLQAVNIALYTIDKVSGGALEKAGADVLDFLSKRFQGKLQIEKSESKLLEAAILSEAERDRKFQEDLERLVTHYQHIQSTSHVSQSTESGVNLNVDKNSGTVVGQQIEQKFFR</sequence>
<protein>
    <submittedName>
        <fullName evidence="1">Uncharacterized protein</fullName>
    </submittedName>
</protein>
<dbReference type="Proteomes" id="UP000238634">
    <property type="component" value="Unassembled WGS sequence"/>
</dbReference>
<gene>
    <name evidence="1" type="ORF">C7B65_19050</name>
</gene>
<accession>A0A2T1D9W3</accession>
<reference evidence="1 2" key="2">
    <citation type="submission" date="2018-03" db="EMBL/GenBank/DDBJ databases">
        <title>The ancient ancestry and fast evolution of plastids.</title>
        <authorList>
            <person name="Moore K.R."/>
            <person name="Magnabosco C."/>
            <person name="Momper L."/>
            <person name="Gold D.A."/>
            <person name="Bosak T."/>
            <person name="Fournier G.P."/>
        </authorList>
    </citation>
    <scope>NUCLEOTIDE SEQUENCE [LARGE SCALE GENOMIC DNA]</scope>
    <source>
        <strain evidence="1 2">ULC007</strain>
    </source>
</reference>
<evidence type="ECO:0000313" key="1">
    <source>
        <dbReference type="EMBL" id="PSB17247.1"/>
    </source>
</evidence>
<name>A0A2T1D9W3_9CYAN</name>